<dbReference type="Pfam" id="PF12697">
    <property type="entry name" value="Abhydrolase_6"/>
    <property type="match status" value="1"/>
</dbReference>
<dbReference type="EMBL" id="PDSL01000051">
    <property type="protein sequence ID" value="PIE32302.1"/>
    <property type="molecule type" value="Genomic_DNA"/>
</dbReference>
<dbReference type="GO" id="GO:0052689">
    <property type="term" value="F:carboxylic ester hydrolase activity"/>
    <property type="evidence" value="ECO:0007669"/>
    <property type="project" value="InterPro"/>
</dbReference>
<dbReference type="PIRSF" id="PIRSF017388">
    <property type="entry name" value="Esterase_lipase"/>
    <property type="match status" value="1"/>
</dbReference>
<dbReference type="AlphaFoldDB" id="A0A2G6KBF2"/>
<sequence>MDTPVLLDPLCAPVALDGNTDDAIVLVHGFTGSPAHFRPMASALHERGFTVRVPRLAGHGTSLEDMATTGIDDWIDSARTTLDELDGFGRIHLAGLSMGGLISLILAAEGRATTVTTINSPIVTRAPSLFLSPIAKYLVPKVSWPSSDPPAHLEPEMARYLITYNGFMMASAAQLVELIGRALWAARQVTIPALVVQSCTDESVCPGSARIIARALGPTTTRMWIAESIHSAVLDRQRHRIEAELCDLIARSANNVAPR</sequence>
<feature type="active site" description="Charge relay system" evidence="1">
    <location>
        <position position="230"/>
    </location>
</feature>
<dbReference type="Gene3D" id="3.40.50.1820">
    <property type="entry name" value="alpha/beta hydrolase"/>
    <property type="match status" value="1"/>
</dbReference>
<gene>
    <name evidence="4" type="ORF">CSA55_03790</name>
</gene>
<feature type="binding site" evidence="2">
    <location>
        <position position="30"/>
    </location>
    <ligand>
        <name>substrate</name>
    </ligand>
</feature>
<dbReference type="InterPro" id="IPR000073">
    <property type="entry name" value="AB_hydrolase_1"/>
</dbReference>
<accession>A0A2G6KBF2</accession>
<feature type="active site" description="Charge relay system" evidence="1">
    <location>
        <position position="201"/>
    </location>
</feature>
<name>A0A2G6KBF2_9ACTN</name>
<dbReference type="SUPFAM" id="SSF53474">
    <property type="entry name" value="alpha/beta-Hydrolases"/>
    <property type="match status" value="1"/>
</dbReference>
<organism evidence="4 5">
    <name type="scientific">Ilumatobacter coccineus</name>
    <dbReference type="NCBI Taxonomy" id="467094"/>
    <lineage>
        <taxon>Bacteria</taxon>
        <taxon>Bacillati</taxon>
        <taxon>Actinomycetota</taxon>
        <taxon>Acidimicrobiia</taxon>
        <taxon>Acidimicrobiales</taxon>
        <taxon>Ilumatobacteraceae</taxon>
        <taxon>Ilumatobacter</taxon>
    </lineage>
</organism>
<protein>
    <recommendedName>
        <fullName evidence="3">AB hydrolase-1 domain-containing protein</fullName>
    </recommendedName>
</protein>
<dbReference type="InterPro" id="IPR012354">
    <property type="entry name" value="Esterase_lipase"/>
</dbReference>
<feature type="domain" description="AB hydrolase-1" evidence="3">
    <location>
        <begin position="24"/>
        <end position="204"/>
    </location>
</feature>
<evidence type="ECO:0000313" key="4">
    <source>
        <dbReference type="EMBL" id="PIE32302.1"/>
    </source>
</evidence>
<evidence type="ECO:0000313" key="5">
    <source>
        <dbReference type="Proteomes" id="UP000230914"/>
    </source>
</evidence>
<evidence type="ECO:0000259" key="3">
    <source>
        <dbReference type="Pfam" id="PF12697"/>
    </source>
</evidence>
<feature type="binding site" evidence="2">
    <location>
        <position position="98"/>
    </location>
    <ligand>
        <name>substrate</name>
    </ligand>
</feature>
<evidence type="ECO:0000256" key="2">
    <source>
        <dbReference type="PIRSR" id="PIRSR017388-2"/>
    </source>
</evidence>
<reference evidence="4 5" key="1">
    <citation type="submission" date="2017-10" db="EMBL/GenBank/DDBJ databases">
        <title>Novel microbial diversity and functional potential in the marine mammal oral microbiome.</title>
        <authorList>
            <person name="Dudek N.K."/>
            <person name="Sun C.L."/>
            <person name="Burstein D."/>
            <person name="Kantor R.S."/>
            <person name="Aliaga Goltsman D.S."/>
            <person name="Bik E.M."/>
            <person name="Thomas B.C."/>
            <person name="Banfield J.F."/>
            <person name="Relman D.A."/>
        </authorList>
    </citation>
    <scope>NUCLEOTIDE SEQUENCE [LARGE SCALE GENOMIC DNA]</scope>
    <source>
        <strain evidence="4">DOLJORAL78_61_10</strain>
    </source>
</reference>
<dbReference type="InterPro" id="IPR029058">
    <property type="entry name" value="AB_hydrolase_fold"/>
</dbReference>
<comment type="caution">
    <text evidence="4">The sequence shown here is derived from an EMBL/GenBank/DDBJ whole genome shotgun (WGS) entry which is preliminary data.</text>
</comment>
<proteinExistence type="predicted"/>
<dbReference type="Proteomes" id="UP000230914">
    <property type="component" value="Unassembled WGS sequence"/>
</dbReference>
<evidence type="ECO:0000256" key="1">
    <source>
        <dbReference type="PIRSR" id="PIRSR017388-1"/>
    </source>
</evidence>
<feature type="active site" description="Nucleophile" evidence="1">
    <location>
        <position position="97"/>
    </location>
</feature>